<evidence type="ECO:0000256" key="2">
    <source>
        <dbReference type="ARBA" id="ARBA00022478"/>
    </source>
</evidence>
<dbReference type="GO" id="GO:0032549">
    <property type="term" value="F:ribonucleoside binding"/>
    <property type="evidence" value="ECO:0007669"/>
    <property type="project" value="InterPro"/>
</dbReference>
<proteinExistence type="inferred from homology"/>
<comment type="function">
    <text evidence="1 7 9">DNA-dependent RNA polymerase catalyzes the transcription of DNA into RNA using the four ribonucleoside triphosphates as substrates.</text>
</comment>
<dbReference type="Pfam" id="PF04563">
    <property type="entry name" value="RNA_pol_Rpb2_1"/>
    <property type="match status" value="1"/>
</dbReference>
<dbReference type="NCBIfam" id="NF001616">
    <property type="entry name" value="PRK00405.1"/>
    <property type="match status" value="1"/>
</dbReference>
<dbReference type="EC" id="2.7.7.6" evidence="7 9"/>
<dbReference type="Pfam" id="PF00562">
    <property type="entry name" value="RNA_pol_Rpb2_6"/>
    <property type="match status" value="1"/>
</dbReference>
<dbReference type="HAMAP" id="MF_01321">
    <property type="entry name" value="RNApol_bact_RpoB"/>
    <property type="match status" value="1"/>
</dbReference>
<dbReference type="Gene3D" id="2.40.270.10">
    <property type="entry name" value="DNA-directed RNA polymerase, subunit 2, domain 6"/>
    <property type="match status" value="1"/>
</dbReference>
<feature type="domain" description="RNA polymerase Rpb2" evidence="12">
    <location>
        <begin position="1083"/>
        <end position="1158"/>
    </location>
</feature>
<dbReference type="InterPro" id="IPR007641">
    <property type="entry name" value="RNA_pol_Rpb2_7"/>
</dbReference>
<evidence type="ECO:0000256" key="6">
    <source>
        <dbReference type="ARBA" id="ARBA00048552"/>
    </source>
</evidence>
<dbReference type="Pfam" id="PF04560">
    <property type="entry name" value="RNA_pol_Rpb2_7"/>
    <property type="match status" value="1"/>
</dbReference>
<dbReference type="eggNOG" id="COG0085">
    <property type="taxonomic scope" value="Bacteria"/>
</dbReference>
<dbReference type="InterPro" id="IPR037034">
    <property type="entry name" value="RNA_pol_Rpb2_2_sf"/>
</dbReference>
<dbReference type="Pfam" id="PF04565">
    <property type="entry name" value="RNA_pol_Rpb2_3"/>
    <property type="match status" value="1"/>
</dbReference>
<dbReference type="Pfam" id="PF10385">
    <property type="entry name" value="RNA_pol_Rpb2_45"/>
    <property type="match status" value="1"/>
</dbReference>
<dbReference type="CDD" id="cd00653">
    <property type="entry name" value="RNA_pol_B_RPB2"/>
    <property type="match status" value="1"/>
</dbReference>
<feature type="domain" description="RNA polymerase Rpb2" evidence="15">
    <location>
        <begin position="489"/>
        <end position="557"/>
    </location>
</feature>
<keyword evidence="5 7" id="KW-0804">Transcription</keyword>
<keyword evidence="3 7" id="KW-0808">Transferase</keyword>
<dbReference type="STRING" id="858215.Thexy_0326"/>
<protein>
    <recommendedName>
        <fullName evidence="7 9">DNA-directed RNA polymerase subunit beta</fullName>
        <shortName evidence="7">RNAP subunit beta</shortName>
        <ecNumber evidence="7 9">2.7.7.6</ecNumber>
    </recommendedName>
    <alternativeName>
        <fullName evidence="7">RNA polymerase subunit beta</fullName>
    </alternativeName>
    <alternativeName>
        <fullName evidence="7">Transcriptase subunit beta</fullName>
    </alternativeName>
</protein>
<evidence type="ECO:0000256" key="1">
    <source>
        <dbReference type="ARBA" id="ARBA00004026"/>
    </source>
</evidence>
<dbReference type="GO" id="GO:0006351">
    <property type="term" value="P:DNA-templated transcription"/>
    <property type="evidence" value="ECO:0007669"/>
    <property type="project" value="UniProtKB-UniRule"/>
</dbReference>
<evidence type="ECO:0000256" key="10">
    <source>
        <dbReference type="SAM" id="MobiDB-lite"/>
    </source>
</evidence>
<organism evidence="17 18">
    <name type="scientific">Thermoanaerobacterium xylanolyticum (strain ATCC 49914 / DSM 7097 / LX-11)</name>
    <dbReference type="NCBI Taxonomy" id="858215"/>
    <lineage>
        <taxon>Bacteria</taxon>
        <taxon>Bacillati</taxon>
        <taxon>Bacillota</taxon>
        <taxon>Clostridia</taxon>
        <taxon>Thermoanaerobacterales</taxon>
        <taxon>Thermoanaerobacteraceae</taxon>
        <taxon>Thermoanaerobacterium</taxon>
    </lineage>
</organism>
<dbReference type="GO" id="GO:0003899">
    <property type="term" value="F:DNA-directed RNA polymerase activity"/>
    <property type="evidence" value="ECO:0007669"/>
    <property type="project" value="UniProtKB-UniRule"/>
</dbReference>
<evidence type="ECO:0000313" key="17">
    <source>
        <dbReference type="EMBL" id="AEF16382.1"/>
    </source>
</evidence>
<feature type="domain" description="DNA-directed RNA polymerase beta subunit external 1" evidence="16">
    <location>
        <begin position="567"/>
        <end position="634"/>
    </location>
</feature>
<accession>F6BGG4</accession>
<dbReference type="InterPro" id="IPR007642">
    <property type="entry name" value="RNA_pol_Rpb2_2"/>
</dbReference>
<dbReference type="InterPro" id="IPR007644">
    <property type="entry name" value="RNA_pol_bsu_protrusion"/>
</dbReference>
<keyword evidence="18" id="KW-1185">Reference proteome</keyword>
<dbReference type="InterPro" id="IPR007120">
    <property type="entry name" value="DNA-dir_RNAP_su2_dom"/>
</dbReference>
<evidence type="ECO:0000259" key="15">
    <source>
        <dbReference type="Pfam" id="PF04565"/>
    </source>
</evidence>
<dbReference type="Gene3D" id="2.40.50.100">
    <property type="match status" value="1"/>
</dbReference>
<dbReference type="PROSITE" id="PS01166">
    <property type="entry name" value="RNA_POL_BETA"/>
    <property type="match status" value="1"/>
</dbReference>
<evidence type="ECO:0000259" key="11">
    <source>
        <dbReference type="Pfam" id="PF00562"/>
    </source>
</evidence>
<sequence>MLHPVDAGYKKRMSFARIEEVLDMPNLIEVQKNSYKWFLEEGLREVFRDISPIESFTGNLSLEFLDYKLDDNPKYSVEECKDRDTTYAAPMKVKVRLTNRDTGEIKESEVFMGDFPLMTDKGTFIINGAERVIVSQLVRSPGVYYEQQFDKLGKKLFFATVIPNRGAWLEYEEDSNDIFSVRIDRTRKVPITVFLRALGYGTDAQILDLFGEDERIKATLDKDTTKSEEEGLLEVYKRLRPGEPPTVESAKSLLYSLFFDPKRYDLAHVGRYKFNKKLALSSRLTNQKAATKIVNPLTGEIIVEEGQRISRETAKKIQDCGINEVEVLVEGRPVKIIGNNTVDINEYPLSFDVSDLKIKEKVHLTVLKEILNNFSSEDEIKNEIRRRLDELIPKHITKDDIIASVNYNLNLSYGVGFVDDIDHLGNRRLRSVGELLQNQFRIGLSRMERVVRERMTIQDVSEITAQNLINIRPVVAAIKEFFGSSQLSQFMDQTNPLAELTHKRRLSALGPGGLSRERAGMEVRDVHHTHYSRMCPIETPEGPNIGLIGSLATYARINEYGFIEAPYRKVDKSTGKVLNEIVYMTADVEDEYVIAQADEPLDEENRFINERVTVRSKDDILSVPREEVDFMDVSPKQVVSVATAMIPFLENDDANRALMGSNMRRQAVPLLVPQAPIVGTGIEYKAARDSGVVNIARNSGIVERVTADKIVIKTDDGRRDEYELLKFKRSNQGTCINCRPIVNEGDRVEKGQVISDGPSTELGEIALGRNVLVGFMPWEGYNYEDAILISEELVKEDALTSIHIEEYESEARDTKLGPEEITRDIPNVGEEALKDLDERGIIRIGAEVTAGDILVGKVTPKGETELTAEERLLRAIFGEKAREVRDTSLRVPHGEGGIVVDVKVYTRENGDELPPGVNEMVRVFIAQKRKISVGDKMAGRHGNKGVVSRILPVEDMPFLPDGTPLQICLNPLGVPSRMNIGQVLEVHLGLAAKALGWYMATPVFDGAHEEDIQELLEKAGFSPDGKIQLYDGRTGEPFDHPVTVGYMYMLKLHHLVDDKMHARSTGPYSLVTQQPLGGKAQFGGQRFGEMEVWALEAYGAAHTLQEILTVKSDDITGRVKTYESIVKGENIPEPGVPESFKVLVKELQSLCLDVKVLTEDNQEVALKEFEDDDDDDISEDTININIEGREDAPPEVNYGEEFNEDFDEDKDAFDDLNFEPNDIDFGDSDSFDDDYDL</sequence>
<dbReference type="InterPro" id="IPR010243">
    <property type="entry name" value="RNA_pol_bsu_bac"/>
</dbReference>
<dbReference type="HOGENOM" id="CLU_000524_4_1_9"/>
<dbReference type="NCBIfam" id="TIGR02013">
    <property type="entry name" value="rpoB"/>
    <property type="match status" value="1"/>
</dbReference>
<comment type="catalytic activity">
    <reaction evidence="6 7 9">
        <text>RNA(n) + a ribonucleoside 5'-triphosphate = RNA(n+1) + diphosphate</text>
        <dbReference type="Rhea" id="RHEA:21248"/>
        <dbReference type="Rhea" id="RHEA-COMP:14527"/>
        <dbReference type="Rhea" id="RHEA-COMP:17342"/>
        <dbReference type="ChEBI" id="CHEBI:33019"/>
        <dbReference type="ChEBI" id="CHEBI:61557"/>
        <dbReference type="ChEBI" id="CHEBI:140395"/>
        <dbReference type="EC" id="2.7.7.6"/>
    </reaction>
</comment>
<dbReference type="KEGG" id="txy:Thexy_0326"/>
<keyword evidence="2 7" id="KW-0240">DNA-directed RNA polymerase</keyword>
<feature type="region of interest" description="Disordered" evidence="10">
    <location>
        <begin position="1211"/>
        <end position="1237"/>
    </location>
</feature>
<dbReference type="SUPFAM" id="SSF64484">
    <property type="entry name" value="beta and beta-prime subunits of DNA dependent RNA-polymerase"/>
    <property type="match status" value="1"/>
</dbReference>
<dbReference type="Gene3D" id="3.90.1100.10">
    <property type="match status" value="2"/>
</dbReference>
<dbReference type="Gene3D" id="2.30.150.10">
    <property type="entry name" value="DNA-directed RNA polymerase, beta subunit, external 1 domain"/>
    <property type="match status" value="1"/>
</dbReference>
<feature type="domain" description="DNA-directed RNA polymerase subunit 2 hybrid-binding" evidence="11">
    <location>
        <begin position="695"/>
        <end position="1081"/>
    </location>
</feature>
<feature type="domain" description="RNA polymerase Rpb2" evidence="13">
    <location>
        <begin position="358"/>
        <end position="430"/>
    </location>
</feature>
<dbReference type="PANTHER" id="PTHR20856">
    <property type="entry name" value="DNA-DIRECTED RNA POLYMERASE I SUBUNIT 2"/>
    <property type="match status" value="1"/>
</dbReference>
<dbReference type="InterPro" id="IPR014724">
    <property type="entry name" value="RNA_pol_RPB2_OB-fold"/>
</dbReference>
<evidence type="ECO:0000259" key="16">
    <source>
        <dbReference type="Pfam" id="PF10385"/>
    </source>
</evidence>
<dbReference type="GO" id="GO:0000428">
    <property type="term" value="C:DNA-directed RNA polymerase complex"/>
    <property type="evidence" value="ECO:0007669"/>
    <property type="project" value="UniProtKB-KW"/>
</dbReference>
<dbReference type="Gene3D" id="3.90.1800.10">
    <property type="entry name" value="RNA polymerase alpha subunit dimerisation domain"/>
    <property type="match status" value="1"/>
</dbReference>
<dbReference type="InterPro" id="IPR007121">
    <property type="entry name" value="RNA_pol_bsu_CS"/>
</dbReference>
<evidence type="ECO:0000256" key="8">
    <source>
        <dbReference type="RuleBase" id="RU000434"/>
    </source>
</evidence>
<evidence type="ECO:0000256" key="7">
    <source>
        <dbReference type="HAMAP-Rule" id="MF_01321"/>
    </source>
</evidence>
<name>F6BGG4_THEXL</name>
<dbReference type="InterPro" id="IPR007645">
    <property type="entry name" value="RNA_pol_Rpb2_3"/>
</dbReference>
<dbReference type="Proteomes" id="UP000007239">
    <property type="component" value="Chromosome"/>
</dbReference>
<dbReference type="InterPro" id="IPR015712">
    <property type="entry name" value="DNA-dir_RNA_pol_su2"/>
</dbReference>
<evidence type="ECO:0000256" key="5">
    <source>
        <dbReference type="ARBA" id="ARBA00023163"/>
    </source>
</evidence>
<evidence type="ECO:0000256" key="4">
    <source>
        <dbReference type="ARBA" id="ARBA00022695"/>
    </source>
</evidence>
<dbReference type="GO" id="GO:0003677">
    <property type="term" value="F:DNA binding"/>
    <property type="evidence" value="ECO:0007669"/>
    <property type="project" value="UniProtKB-UniRule"/>
</dbReference>
<comment type="subunit">
    <text evidence="7 9">The RNAP catalytic core consists of 2 alpha, 1 beta, 1 beta' and 1 omega subunit. When a sigma factor is associated with the core the holoenzyme is formed, which can initiate transcription.</text>
</comment>
<feature type="domain" description="RNA polymerase Rpb2" evidence="13">
    <location>
        <begin position="139"/>
        <end position="288"/>
    </location>
</feature>
<keyword evidence="4 7" id="KW-0548">Nucleotidyltransferase</keyword>
<dbReference type="EMBL" id="CP002739">
    <property type="protein sequence ID" value="AEF16382.1"/>
    <property type="molecule type" value="Genomic_DNA"/>
</dbReference>
<evidence type="ECO:0000259" key="12">
    <source>
        <dbReference type="Pfam" id="PF04560"/>
    </source>
</evidence>
<dbReference type="AlphaFoldDB" id="F6BGG4"/>
<evidence type="ECO:0000256" key="9">
    <source>
        <dbReference type="RuleBase" id="RU363031"/>
    </source>
</evidence>
<comment type="similarity">
    <text evidence="7 8">Belongs to the RNA polymerase beta chain family.</text>
</comment>
<dbReference type="InterPro" id="IPR042107">
    <property type="entry name" value="DNA-dir_RNA_pol_bsu_ext_1_sf"/>
</dbReference>
<reference evidence="17" key="1">
    <citation type="submission" date="2011-05" db="EMBL/GenBank/DDBJ databases">
        <title>Complete sequence of Thermoanaerobacterium xylanolyticum LX-11.</title>
        <authorList>
            <consortium name="US DOE Joint Genome Institute"/>
            <person name="Lucas S."/>
            <person name="Han J."/>
            <person name="Lapidus A."/>
            <person name="Cheng J.-F."/>
            <person name="Goodwin L."/>
            <person name="Pitluck S."/>
            <person name="Peters L."/>
            <person name="Mikhailova N."/>
            <person name="Lu M."/>
            <person name="Han C."/>
            <person name="Tapia R."/>
            <person name="Land M."/>
            <person name="Hauser L."/>
            <person name="Kyrpides N."/>
            <person name="Ivanova N."/>
            <person name="Pagani I."/>
            <person name="Hemme C."/>
            <person name="Woyke T."/>
        </authorList>
    </citation>
    <scope>NUCLEOTIDE SEQUENCE</scope>
    <source>
        <strain evidence="17">LX-11</strain>
    </source>
</reference>
<evidence type="ECO:0000259" key="13">
    <source>
        <dbReference type="Pfam" id="PF04561"/>
    </source>
</evidence>
<dbReference type="Gene3D" id="3.90.1110.10">
    <property type="entry name" value="RNA polymerase Rpb2, domain 2"/>
    <property type="match status" value="1"/>
</dbReference>
<dbReference type="Gene3D" id="2.40.50.150">
    <property type="match status" value="1"/>
</dbReference>
<feature type="domain" description="RNA polymerase beta subunit protrusion" evidence="14">
    <location>
        <begin position="27"/>
        <end position="474"/>
    </location>
</feature>
<gene>
    <name evidence="7" type="primary">rpoB</name>
    <name evidence="17" type="ordered locus">Thexy_0326</name>
</gene>
<dbReference type="InterPro" id="IPR019462">
    <property type="entry name" value="DNA-dir_RNA_pol_bsu_external_1"/>
</dbReference>
<evidence type="ECO:0000256" key="3">
    <source>
        <dbReference type="ARBA" id="ARBA00022679"/>
    </source>
</evidence>
<dbReference type="RefSeq" id="WP_013787142.1">
    <property type="nucleotide sequence ID" value="NC_015555.1"/>
</dbReference>
<dbReference type="InterPro" id="IPR037033">
    <property type="entry name" value="DNA-dir_RNAP_su2_hyb_sf"/>
</dbReference>
<evidence type="ECO:0000259" key="14">
    <source>
        <dbReference type="Pfam" id="PF04563"/>
    </source>
</evidence>
<dbReference type="FunFam" id="3.90.1800.10:FF:000001">
    <property type="entry name" value="DNA-directed RNA polymerase subunit beta"/>
    <property type="match status" value="1"/>
</dbReference>
<dbReference type="Pfam" id="PF04561">
    <property type="entry name" value="RNA_pol_Rpb2_2"/>
    <property type="match status" value="2"/>
</dbReference>
<evidence type="ECO:0000313" key="18">
    <source>
        <dbReference type="Proteomes" id="UP000007239"/>
    </source>
</evidence>